<keyword evidence="4" id="KW-1133">Transmembrane helix</keyword>
<dbReference type="PROSITE" id="PS00041">
    <property type="entry name" value="HTH_ARAC_FAMILY_1"/>
    <property type="match status" value="1"/>
</dbReference>
<evidence type="ECO:0000256" key="3">
    <source>
        <dbReference type="ARBA" id="ARBA00023163"/>
    </source>
</evidence>
<dbReference type="PROSITE" id="PS01124">
    <property type="entry name" value="HTH_ARAC_FAMILY_2"/>
    <property type="match status" value="1"/>
</dbReference>
<feature type="transmembrane region" description="Helical" evidence="4">
    <location>
        <begin position="6"/>
        <end position="24"/>
    </location>
</feature>
<dbReference type="GO" id="GO:0043565">
    <property type="term" value="F:sequence-specific DNA binding"/>
    <property type="evidence" value="ECO:0007669"/>
    <property type="project" value="InterPro"/>
</dbReference>
<dbReference type="Proteomes" id="UP000292262">
    <property type="component" value="Unassembled WGS sequence"/>
</dbReference>
<feature type="transmembrane region" description="Helical" evidence="4">
    <location>
        <begin position="176"/>
        <end position="196"/>
    </location>
</feature>
<feature type="transmembrane region" description="Helical" evidence="4">
    <location>
        <begin position="132"/>
        <end position="152"/>
    </location>
</feature>
<feature type="transmembrane region" description="Helical" evidence="4">
    <location>
        <begin position="202"/>
        <end position="220"/>
    </location>
</feature>
<dbReference type="Gene3D" id="1.10.10.60">
    <property type="entry name" value="Homeodomain-like"/>
    <property type="match status" value="2"/>
</dbReference>
<dbReference type="SUPFAM" id="SSF46689">
    <property type="entry name" value="Homeodomain-like"/>
    <property type="match status" value="1"/>
</dbReference>
<evidence type="ECO:0000256" key="2">
    <source>
        <dbReference type="ARBA" id="ARBA00023125"/>
    </source>
</evidence>
<comment type="caution">
    <text evidence="6">The sequence shown here is derived from an EMBL/GenBank/DDBJ whole genome shotgun (WGS) entry which is preliminary data.</text>
</comment>
<dbReference type="InterPro" id="IPR020449">
    <property type="entry name" value="Tscrpt_reg_AraC-type_HTH"/>
</dbReference>
<dbReference type="Pfam" id="PF12833">
    <property type="entry name" value="HTH_18"/>
    <property type="match status" value="1"/>
</dbReference>
<dbReference type="InterPro" id="IPR018060">
    <property type="entry name" value="HTH_AraC"/>
</dbReference>
<feature type="domain" description="HTH araC/xylS-type" evidence="5">
    <location>
        <begin position="266"/>
        <end position="374"/>
    </location>
</feature>
<proteinExistence type="predicted"/>
<dbReference type="InterPro" id="IPR009057">
    <property type="entry name" value="Homeodomain-like_sf"/>
</dbReference>
<feature type="transmembrane region" description="Helical" evidence="4">
    <location>
        <begin position="56"/>
        <end position="77"/>
    </location>
</feature>
<dbReference type="InterPro" id="IPR018062">
    <property type="entry name" value="HTH_AraC-typ_CS"/>
</dbReference>
<keyword evidence="3" id="KW-0804">Transcription</keyword>
<feature type="transmembrane region" description="Helical" evidence="4">
    <location>
        <begin position="97"/>
        <end position="117"/>
    </location>
</feature>
<keyword evidence="7" id="KW-1185">Reference proteome</keyword>
<keyword evidence="1" id="KW-0805">Transcription regulation</keyword>
<reference evidence="6 7" key="1">
    <citation type="submission" date="2019-02" db="EMBL/GenBank/DDBJ databases">
        <title>Genomic Encyclopedia of Type Strains, Phase IV (KMG-IV): sequencing the most valuable type-strain genomes for metagenomic binning, comparative biology and taxonomic classification.</title>
        <authorList>
            <person name="Goeker M."/>
        </authorList>
    </citation>
    <scope>NUCLEOTIDE SEQUENCE [LARGE SCALE GENOMIC DNA]</scope>
    <source>
        <strain evidence="6 7">DSM 17196</strain>
    </source>
</reference>
<name>A0A4V2F793_9FLAO</name>
<protein>
    <submittedName>
        <fullName evidence="6">AraC family transcriptional regulator</fullName>
    </submittedName>
</protein>
<sequence>MDFILHFGILANALLLYILWKNGLKEIHFRILFVIFLWILLTQISFFGFINEFEIIFYSAFLFQDTIPISIGPFLYLYIKAIFFPNNNIVKENYKHFIIPILYLLFASIPKLVSLIQKPDTFGHLREGLENLWALSNIYTLIYTIIALRILAKSKKLVQQYYADINANDLNWLQKFLYCTIFIFGIDISITIYEVVFGDISSAIGIIAFFVVFLIVYLAYHGISQTKVLLPEFLFQKEEILYKEAIAHKETSNPQTKVLYNSEEMDLLKLALEKLILEDKWYLIPELSLKSLSEELNIPDKKISYLLNQHMNVSFYDYINSLRVQEVKRKMLDPFYTQYTLLAIALECGFNSKTSFNRTFQRFEGITPSKYRRRNLNKQLS</sequence>
<evidence type="ECO:0000256" key="1">
    <source>
        <dbReference type="ARBA" id="ARBA00023015"/>
    </source>
</evidence>
<keyword evidence="2" id="KW-0238">DNA-binding</keyword>
<evidence type="ECO:0000256" key="4">
    <source>
        <dbReference type="SAM" id="Phobius"/>
    </source>
</evidence>
<evidence type="ECO:0000313" key="6">
    <source>
        <dbReference type="EMBL" id="RZS99019.1"/>
    </source>
</evidence>
<keyword evidence="4" id="KW-0812">Transmembrane</keyword>
<organism evidence="6 7">
    <name type="scientific">Aquimarina brevivitae</name>
    <dbReference type="NCBI Taxonomy" id="323412"/>
    <lineage>
        <taxon>Bacteria</taxon>
        <taxon>Pseudomonadati</taxon>
        <taxon>Bacteroidota</taxon>
        <taxon>Flavobacteriia</taxon>
        <taxon>Flavobacteriales</taxon>
        <taxon>Flavobacteriaceae</taxon>
        <taxon>Aquimarina</taxon>
    </lineage>
</organism>
<dbReference type="RefSeq" id="WP_130284885.1">
    <property type="nucleotide sequence ID" value="NZ_SGXE01000001.1"/>
</dbReference>
<dbReference type="SMART" id="SM00342">
    <property type="entry name" value="HTH_ARAC"/>
    <property type="match status" value="1"/>
</dbReference>
<dbReference type="AlphaFoldDB" id="A0A4V2F793"/>
<evidence type="ECO:0000313" key="7">
    <source>
        <dbReference type="Proteomes" id="UP000292262"/>
    </source>
</evidence>
<keyword evidence="4" id="KW-0472">Membrane</keyword>
<dbReference type="PANTHER" id="PTHR43280:SF29">
    <property type="entry name" value="ARAC-FAMILY TRANSCRIPTIONAL REGULATOR"/>
    <property type="match status" value="1"/>
</dbReference>
<evidence type="ECO:0000259" key="5">
    <source>
        <dbReference type="PROSITE" id="PS01124"/>
    </source>
</evidence>
<dbReference type="PANTHER" id="PTHR43280">
    <property type="entry name" value="ARAC-FAMILY TRANSCRIPTIONAL REGULATOR"/>
    <property type="match status" value="1"/>
</dbReference>
<gene>
    <name evidence="6" type="ORF">EV197_0222</name>
</gene>
<dbReference type="GO" id="GO:0003700">
    <property type="term" value="F:DNA-binding transcription factor activity"/>
    <property type="evidence" value="ECO:0007669"/>
    <property type="project" value="InterPro"/>
</dbReference>
<feature type="transmembrane region" description="Helical" evidence="4">
    <location>
        <begin position="31"/>
        <end position="50"/>
    </location>
</feature>
<dbReference type="OrthoDB" id="9779074at2"/>
<accession>A0A4V2F793</accession>
<dbReference type="EMBL" id="SGXE01000001">
    <property type="protein sequence ID" value="RZS99019.1"/>
    <property type="molecule type" value="Genomic_DNA"/>
</dbReference>
<dbReference type="PRINTS" id="PR00032">
    <property type="entry name" value="HTHARAC"/>
</dbReference>